<evidence type="ECO:0000313" key="2">
    <source>
        <dbReference type="EMBL" id="APU93255.1"/>
    </source>
</evidence>
<proteinExistence type="predicted"/>
<dbReference type="RefSeq" id="YP_009789220.1">
    <property type="nucleotide sequence ID" value="NC_047810.1"/>
</dbReference>
<dbReference type="Pfam" id="PF09669">
    <property type="entry name" value="Phage_pRha"/>
    <property type="match status" value="1"/>
</dbReference>
<dbReference type="GeneID" id="54979360"/>
<dbReference type="Proteomes" id="UP000225515">
    <property type="component" value="Segment"/>
</dbReference>
<dbReference type="EMBL" id="KX130960">
    <property type="protein sequence ID" value="APU93255.1"/>
    <property type="molecule type" value="Genomic_DNA"/>
</dbReference>
<name>A0A1P8DUT4_9CAUD</name>
<dbReference type="InterPro" id="IPR014054">
    <property type="entry name" value="Phage_regulatory_Rha"/>
</dbReference>
<keyword evidence="3" id="KW-1185">Reference proteome</keyword>
<organism evidence="2 3">
    <name type="scientific">Escherichia phage vB_EcoS-IME253</name>
    <dbReference type="NCBI Taxonomy" id="1933412"/>
    <lineage>
        <taxon>Viruses</taxon>
        <taxon>Duplodnaviria</taxon>
        <taxon>Heunggongvirae</taxon>
        <taxon>Uroviricota</taxon>
        <taxon>Caudoviricetes</taxon>
        <taxon>Drexlerviridae</taxon>
        <taxon>Braunvirinae</taxon>
        <taxon>Rtpvirus</taxon>
        <taxon>Rtpvirus IME253</taxon>
    </lineage>
</organism>
<keyword evidence="1" id="KW-0175">Coiled coil</keyword>
<reference evidence="2 3" key="1">
    <citation type="submission" date="2016-04" db="EMBL/GenBank/DDBJ databases">
        <title>An efficient strategy for bacteriophage contamination control in bacterial fermentation.</title>
        <authorList>
            <person name="Xing S."/>
            <person name="Sun Q."/>
            <person name="An X."/>
            <person name="Mi Z."/>
            <person name="Tong Y."/>
        </authorList>
    </citation>
    <scope>NUCLEOTIDE SEQUENCE [LARGE SCALE GENOMIC DNA]</scope>
</reference>
<sequence length="165" mass="19094">MNDLVSLGKDGRITVTSKDVSEKFGKSHKHVLDAIRGLDCSEEFREPNFRPSSYISKQNKKLDCYDITRDGFSFLAMGFTGKEAAKWKEAYINAFNEMERILKEEYKEENKSVMQKCNELIGTLKSEVEIASSCGKTLSEWKRVKKQRKEEMENLYKEAQLTLGW</sequence>
<protein>
    <submittedName>
        <fullName evidence="2">Rha protein</fullName>
    </submittedName>
</protein>
<evidence type="ECO:0000256" key="1">
    <source>
        <dbReference type="SAM" id="Coils"/>
    </source>
</evidence>
<dbReference type="KEGG" id="vg:54979360"/>
<accession>A0A1P8DUT4</accession>
<evidence type="ECO:0000313" key="3">
    <source>
        <dbReference type="Proteomes" id="UP000225515"/>
    </source>
</evidence>
<dbReference type="NCBIfam" id="TIGR02681">
    <property type="entry name" value="phage_pRha"/>
    <property type="match status" value="1"/>
</dbReference>
<feature type="coiled-coil region" evidence="1">
    <location>
        <begin position="103"/>
        <end position="162"/>
    </location>
</feature>